<dbReference type="GO" id="GO:0016020">
    <property type="term" value="C:membrane"/>
    <property type="evidence" value="ECO:0007669"/>
    <property type="project" value="UniProtKB-SubCell"/>
</dbReference>
<feature type="region of interest" description="Disordered" evidence="5">
    <location>
        <begin position="365"/>
        <end position="393"/>
    </location>
</feature>
<sequence>MRASSPLLCGRRMFLAAIVVASKFLQDRTYSNRTWAKISGLPPREIEQLERVFLHTIQYNLYVDEAQWAAWTRELSLQRLHSKLPCMLHESDETHEQASMKSSSIPSRLHRATSENVLGQAYQFDSSLHEPQLPARSRQGWARHGFSGKLVDQEFNGKRPNIIIRIKGHYEPSLRDPYVATMCLLIITPCRMCTLFPRKYTLVRPVFVMPFFVTVDVASLVIQGVGAAQAGTSNSTDAAHTGSTITAIGVGIQLAGYLLFFCLFSVFYYRIRCDPPPGLAQMHTLMIATMISSGWIILRSIYRLIEMGEGWDGVINNTEWCMLVFDGTFVFFAVTVYNIVHPGKYLPKKFSWNYNPDKHGPWWDEEKENTLESPPVAYPEKSGFEDEGVANNH</sequence>
<dbReference type="Proteomes" id="UP001214415">
    <property type="component" value="Chromosome 3"/>
</dbReference>
<dbReference type="Pfam" id="PF04479">
    <property type="entry name" value="RTA1"/>
    <property type="match status" value="1"/>
</dbReference>
<reference evidence="8" key="1">
    <citation type="submission" date="2023-03" db="EMBL/GenBank/DDBJ databases">
        <title>Mating type loci evolution in Malassezia.</title>
        <authorList>
            <person name="Coelho M.A."/>
        </authorList>
    </citation>
    <scope>NUCLEOTIDE SEQUENCE</scope>
    <source>
        <strain evidence="8">CBS 12830</strain>
    </source>
</reference>
<keyword evidence="4 6" id="KW-0472">Membrane</keyword>
<name>A0AAF0EJ78_9BASI</name>
<feature type="transmembrane region" description="Helical" evidence="6">
    <location>
        <begin position="283"/>
        <end position="302"/>
    </location>
</feature>
<evidence type="ECO:0000313" key="8">
    <source>
        <dbReference type="EMBL" id="WFD23087.1"/>
    </source>
</evidence>
<keyword evidence="3 6" id="KW-1133">Transmembrane helix</keyword>
<dbReference type="AlphaFoldDB" id="A0AAF0EJ78"/>
<dbReference type="PANTHER" id="PTHR31465">
    <property type="entry name" value="PROTEIN RTA1-RELATED"/>
    <property type="match status" value="1"/>
</dbReference>
<evidence type="ECO:0000256" key="4">
    <source>
        <dbReference type="ARBA" id="ARBA00023136"/>
    </source>
</evidence>
<evidence type="ECO:0000256" key="3">
    <source>
        <dbReference type="ARBA" id="ARBA00022989"/>
    </source>
</evidence>
<dbReference type="InterPro" id="IPR013922">
    <property type="entry name" value="Cyclin_PHO80-like"/>
</dbReference>
<dbReference type="EMBL" id="CP119902">
    <property type="protein sequence ID" value="WFD23087.1"/>
    <property type="molecule type" value="Genomic_DNA"/>
</dbReference>
<proteinExistence type="predicted"/>
<dbReference type="InterPro" id="IPR007568">
    <property type="entry name" value="RTA1"/>
</dbReference>
<protein>
    <submittedName>
        <fullName evidence="8">Uncharacterized protein</fullName>
    </submittedName>
</protein>
<feature type="chain" id="PRO_5041929689" evidence="7">
    <location>
        <begin position="22"/>
        <end position="393"/>
    </location>
</feature>
<evidence type="ECO:0000256" key="1">
    <source>
        <dbReference type="ARBA" id="ARBA00004141"/>
    </source>
</evidence>
<dbReference type="CDD" id="cd20557">
    <property type="entry name" value="CYCLIN_ScPCL1-like"/>
    <property type="match status" value="1"/>
</dbReference>
<evidence type="ECO:0000256" key="2">
    <source>
        <dbReference type="ARBA" id="ARBA00022692"/>
    </source>
</evidence>
<dbReference type="Gene3D" id="1.10.472.10">
    <property type="entry name" value="Cyclin-like"/>
    <property type="match status" value="1"/>
</dbReference>
<feature type="signal peptide" evidence="7">
    <location>
        <begin position="1"/>
        <end position="21"/>
    </location>
</feature>
<evidence type="ECO:0000256" key="6">
    <source>
        <dbReference type="SAM" id="Phobius"/>
    </source>
</evidence>
<dbReference type="PANTHER" id="PTHR31465:SF1">
    <property type="entry name" value="PROTEIN RTA1-RELATED"/>
    <property type="match status" value="1"/>
</dbReference>
<keyword evidence="2 6" id="KW-0812">Transmembrane</keyword>
<evidence type="ECO:0000256" key="5">
    <source>
        <dbReference type="SAM" id="MobiDB-lite"/>
    </source>
</evidence>
<feature type="transmembrane region" description="Helical" evidence="6">
    <location>
        <begin position="245"/>
        <end position="271"/>
    </location>
</feature>
<gene>
    <name evidence="8" type="ORF">MEQU1_001771</name>
</gene>
<evidence type="ECO:0000313" key="9">
    <source>
        <dbReference type="Proteomes" id="UP001214415"/>
    </source>
</evidence>
<organism evidence="8 9">
    <name type="scientific">Malassezia equina</name>
    <dbReference type="NCBI Taxonomy" id="1381935"/>
    <lineage>
        <taxon>Eukaryota</taxon>
        <taxon>Fungi</taxon>
        <taxon>Dikarya</taxon>
        <taxon>Basidiomycota</taxon>
        <taxon>Ustilaginomycotina</taxon>
        <taxon>Malasseziomycetes</taxon>
        <taxon>Malasseziales</taxon>
        <taxon>Malasseziaceae</taxon>
        <taxon>Malassezia</taxon>
    </lineage>
</organism>
<keyword evidence="9" id="KW-1185">Reference proteome</keyword>
<feature type="transmembrane region" description="Helical" evidence="6">
    <location>
        <begin position="206"/>
        <end position="225"/>
    </location>
</feature>
<keyword evidence="7" id="KW-0732">Signal</keyword>
<dbReference type="Pfam" id="PF08613">
    <property type="entry name" value="Cyclin"/>
    <property type="match status" value="1"/>
</dbReference>
<evidence type="ECO:0000256" key="7">
    <source>
        <dbReference type="SAM" id="SignalP"/>
    </source>
</evidence>
<accession>A0AAF0EJ78</accession>
<feature type="transmembrane region" description="Helical" evidence="6">
    <location>
        <begin position="322"/>
        <end position="340"/>
    </location>
</feature>
<comment type="subcellular location">
    <subcellularLocation>
        <location evidence="1">Membrane</location>
        <topology evidence="1">Multi-pass membrane protein</topology>
    </subcellularLocation>
</comment>
<dbReference type="GO" id="GO:0019901">
    <property type="term" value="F:protein kinase binding"/>
    <property type="evidence" value="ECO:0007669"/>
    <property type="project" value="InterPro"/>
</dbReference>